<sequence length="184" mass="19839">MAAFDASLKILEEKLHADATYAIVEQDDKKEQPIEKVTDIHIEPFQPAVGDGNPTGISSVNESMLLISATPANYEEGVHESSERISEGFSVTNGIEDFGSLEQLQQIQLLGLDDSRISEDVVSVPLDDIIQQVQPHKGNMQAGNDAVPLSDAPLIGAPFRLISFVARYVSGADLVDHDKPKAGC</sequence>
<protein>
    <submittedName>
        <fullName evidence="1">Uncharacterized protein</fullName>
    </submittedName>
</protein>
<dbReference type="EMBL" id="JADCNM010000005">
    <property type="protein sequence ID" value="KAG0484034.1"/>
    <property type="molecule type" value="Genomic_DNA"/>
</dbReference>
<comment type="caution">
    <text evidence="1">The sequence shown here is derived from an EMBL/GenBank/DDBJ whole genome shotgun (WGS) entry which is preliminary data.</text>
</comment>
<gene>
    <name evidence="1" type="ORF">HPP92_012118</name>
</gene>
<reference evidence="1 2" key="1">
    <citation type="journal article" date="2020" name="Nat. Food">
        <title>A phased Vanilla planifolia genome enables genetic improvement of flavour and production.</title>
        <authorList>
            <person name="Hasing T."/>
            <person name="Tang H."/>
            <person name="Brym M."/>
            <person name="Khazi F."/>
            <person name="Huang T."/>
            <person name="Chambers A.H."/>
        </authorList>
    </citation>
    <scope>NUCLEOTIDE SEQUENCE [LARGE SCALE GENOMIC DNA]</scope>
    <source>
        <tissue evidence="1">Leaf</tissue>
    </source>
</reference>
<accession>A0A835R885</accession>
<evidence type="ECO:0000313" key="2">
    <source>
        <dbReference type="Proteomes" id="UP000639772"/>
    </source>
</evidence>
<name>A0A835R885_VANPL</name>
<proteinExistence type="predicted"/>
<dbReference type="AlphaFoldDB" id="A0A835R885"/>
<evidence type="ECO:0000313" key="1">
    <source>
        <dbReference type="EMBL" id="KAG0484034.1"/>
    </source>
</evidence>
<organism evidence="1 2">
    <name type="scientific">Vanilla planifolia</name>
    <name type="common">Vanilla</name>
    <dbReference type="NCBI Taxonomy" id="51239"/>
    <lineage>
        <taxon>Eukaryota</taxon>
        <taxon>Viridiplantae</taxon>
        <taxon>Streptophyta</taxon>
        <taxon>Embryophyta</taxon>
        <taxon>Tracheophyta</taxon>
        <taxon>Spermatophyta</taxon>
        <taxon>Magnoliopsida</taxon>
        <taxon>Liliopsida</taxon>
        <taxon>Asparagales</taxon>
        <taxon>Orchidaceae</taxon>
        <taxon>Vanilloideae</taxon>
        <taxon>Vanilleae</taxon>
        <taxon>Vanilla</taxon>
    </lineage>
</organism>
<dbReference type="Proteomes" id="UP000639772">
    <property type="component" value="Unassembled WGS sequence"/>
</dbReference>
<dbReference type="OrthoDB" id="786489at2759"/>